<dbReference type="SUPFAM" id="SSF56752">
    <property type="entry name" value="D-aminoacid aminotransferase-like PLP-dependent enzymes"/>
    <property type="match status" value="1"/>
</dbReference>
<gene>
    <name evidence="2" type="primary">pabB</name>
    <name evidence="2" type="ORF">H8K43_10525</name>
</gene>
<protein>
    <submittedName>
        <fullName evidence="2">Aminodeoxychorismate synthase component I</fullName>
        <ecNumber evidence="2">2.6.1.85</ecNumber>
    </submittedName>
</protein>
<dbReference type="InterPro" id="IPR001544">
    <property type="entry name" value="Aminotrans_IV"/>
</dbReference>
<dbReference type="RefSeq" id="WP_186903802.1">
    <property type="nucleotide sequence ID" value="NZ_JACOGD010000005.1"/>
</dbReference>
<dbReference type="NCBIfam" id="TIGR00553">
    <property type="entry name" value="pabB"/>
    <property type="match status" value="1"/>
</dbReference>
<dbReference type="Pfam" id="PF00425">
    <property type="entry name" value="Chorismate_bind"/>
    <property type="match status" value="1"/>
</dbReference>
<keyword evidence="2" id="KW-0032">Aminotransferase</keyword>
<evidence type="ECO:0000313" key="2">
    <source>
        <dbReference type="EMBL" id="MBC3932109.1"/>
    </source>
</evidence>
<evidence type="ECO:0000313" key="3">
    <source>
        <dbReference type="Proteomes" id="UP000654304"/>
    </source>
</evidence>
<dbReference type="InterPro" id="IPR036038">
    <property type="entry name" value="Aminotransferase-like"/>
</dbReference>
<dbReference type="Pfam" id="PF01063">
    <property type="entry name" value="Aminotran_4"/>
    <property type="match status" value="1"/>
</dbReference>
<dbReference type="PRINTS" id="PR00095">
    <property type="entry name" value="ANTSNTHASEI"/>
</dbReference>
<dbReference type="InterPro" id="IPR019999">
    <property type="entry name" value="Anth_synth_I-like"/>
</dbReference>
<dbReference type="InterPro" id="IPR015890">
    <property type="entry name" value="Chorismate_C"/>
</dbReference>
<dbReference type="InterPro" id="IPR005801">
    <property type="entry name" value="ADC_synthase"/>
</dbReference>
<feature type="domain" description="Chorismate-utilising enzyme C-terminal" evidence="1">
    <location>
        <begin position="127"/>
        <end position="396"/>
    </location>
</feature>
<comment type="caution">
    <text evidence="2">The sequence shown here is derived from an EMBL/GenBank/DDBJ whole genome shotgun (WGS) entry which is preliminary data.</text>
</comment>
<dbReference type="PANTHER" id="PTHR11236">
    <property type="entry name" value="AMINOBENZOATE/ANTHRANILATE SYNTHASE"/>
    <property type="match status" value="1"/>
</dbReference>
<reference evidence="2 3" key="1">
    <citation type="submission" date="2020-08" db="EMBL/GenBank/DDBJ databases">
        <title>Novel species isolated from subtropical streams in China.</title>
        <authorList>
            <person name="Lu H."/>
        </authorList>
    </citation>
    <scope>NUCLEOTIDE SEQUENCE [LARGE SCALE GENOMIC DNA]</scope>
    <source>
        <strain evidence="2 3">CY22W</strain>
    </source>
</reference>
<organism evidence="2 3">
    <name type="scientific">Undibacterium curvum</name>
    <dbReference type="NCBI Taxonomy" id="2762294"/>
    <lineage>
        <taxon>Bacteria</taxon>
        <taxon>Pseudomonadati</taxon>
        <taxon>Pseudomonadota</taxon>
        <taxon>Betaproteobacteria</taxon>
        <taxon>Burkholderiales</taxon>
        <taxon>Oxalobacteraceae</taxon>
        <taxon>Undibacterium</taxon>
    </lineage>
</organism>
<keyword evidence="3" id="KW-1185">Reference proteome</keyword>
<dbReference type="InterPro" id="IPR005802">
    <property type="entry name" value="ADC_synth_comp_1"/>
</dbReference>
<dbReference type="Gene3D" id="3.30.470.10">
    <property type="match status" value="1"/>
</dbReference>
<evidence type="ECO:0000259" key="1">
    <source>
        <dbReference type="Pfam" id="PF00425"/>
    </source>
</evidence>
<sequence>MNPVLAAVSASSCFALLDDAQSAQADSRLYHTLHSVLECRDPASWPLFLQQLEQALQQGLYAVSLLSYETGAELHGIAAREQAPLSRILLFSACLRLTSQQVQDWLQQQPESRDVAGIAGIRANVDEASFSAAIAQVQDYIRAGDTYQVNYTYRLHFDSFGEPLALYQRLRARQPVPYGALIRLPDGGAILSMSPELFIRHQEGQLLARPMKGTAAATGDATRDAQIAAELAADSKNRAENLMIVDLLRNDLGRIAETGSVTVPRLFEVNRFSSVLQMTSTIQAQLRSGLALTEVLTALFPCGSITGAPKRRTMQIIRELETEARGIYTGAIGWFDPPSASQAIGDFCLSVPIRTLQLAPPELQQGRQIRRSVMGVGAGIVYDSVATEEFAECQLKARFLTGLQAPLALFETMHATREQGIRHLQRHLQRLQHSAAYFGIAQDLAGWQQALEQACAGLAPACAHRVKFQLQPDGSWSINSAALSPLPDAPKVLISPHVMQSDQLLLRHKTSCREIYDQAWQAAEAQGAFDMLFFNQHGHLTEGGRSNVFLCIDGQWLTPPLQDGLLPGVMRSVLLEDVQLAAREQTLTRADLQRATHIMLCNALRGAFSVQLISAEVQH</sequence>
<dbReference type="Proteomes" id="UP000654304">
    <property type="component" value="Unassembled WGS sequence"/>
</dbReference>
<dbReference type="EC" id="2.6.1.85" evidence="2"/>
<dbReference type="InterPro" id="IPR043132">
    <property type="entry name" value="BCAT-like_C"/>
</dbReference>
<dbReference type="EMBL" id="JACOGD010000005">
    <property type="protein sequence ID" value="MBC3932109.1"/>
    <property type="molecule type" value="Genomic_DNA"/>
</dbReference>
<proteinExistence type="predicted"/>
<dbReference type="InterPro" id="IPR043131">
    <property type="entry name" value="BCAT-like_N"/>
</dbReference>
<name>A0ABR7A5K6_9BURK</name>
<keyword evidence="2" id="KW-0808">Transferase</keyword>
<dbReference type="Gene3D" id="3.20.10.10">
    <property type="entry name" value="D-amino Acid Aminotransferase, subunit A, domain 2"/>
    <property type="match status" value="1"/>
</dbReference>
<accession>A0ABR7A5K6</accession>
<dbReference type="Gene3D" id="3.60.120.10">
    <property type="entry name" value="Anthranilate synthase"/>
    <property type="match status" value="1"/>
</dbReference>
<dbReference type="GO" id="GO:0046820">
    <property type="term" value="F:4-amino-4-deoxychorismate synthase activity"/>
    <property type="evidence" value="ECO:0007669"/>
    <property type="project" value="UniProtKB-EC"/>
</dbReference>
<dbReference type="SUPFAM" id="SSF56322">
    <property type="entry name" value="ADC synthase"/>
    <property type="match status" value="1"/>
</dbReference>
<dbReference type="PANTHER" id="PTHR11236:SF50">
    <property type="entry name" value="AMINODEOXYCHORISMATE SYNTHASE COMPONENT 1"/>
    <property type="match status" value="1"/>
</dbReference>